<dbReference type="AlphaFoldDB" id="A0A6G1HTT2"/>
<reference evidence="2" key="1">
    <citation type="journal article" date="2020" name="Stud. Mycol.">
        <title>101 Dothideomycetes genomes: a test case for predicting lifestyles and emergence of pathogens.</title>
        <authorList>
            <person name="Haridas S."/>
            <person name="Albert R."/>
            <person name="Binder M."/>
            <person name="Bloem J."/>
            <person name="Labutti K."/>
            <person name="Salamov A."/>
            <person name="Andreopoulos B."/>
            <person name="Baker S."/>
            <person name="Barry K."/>
            <person name="Bills G."/>
            <person name="Bluhm B."/>
            <person name="Cannon C."/>
            <person name="Castanera R."/>
            <person name="Culley D."/>
            <person name="Daum C."/>
            <person name="Ezra D."/>
            <person name="Gonzalez J."/>
            <person name="Henrissat B."/>
            <person name="Kuo A."/>
            <person name="Liang C."/>
            <person name="Lipzen A."/>
            <person name="Lutzoni F."/>
            <person name="Magnuson J."/>
            <person name="Mondo S."/>
            <person name="Nolan M."/>
            <person name="Ohm R."/>
            <person name="Pangilinan J."/>
            <person name="Park H.-J."/>
            <person name="Ramirez L."/>
            <person name="Alfaro M."/>
            <person name="Sun H."/>
            <person name="Tritt A."/>
            <person name="Yoshinaga Y."/>
            <person name="Zwiers L.-H."/>
            <person name="Turgeon B."/>
            <person name="Goodwin S."/>
            <person name="Spatafora J."/>
            <person name="Crous P."/>
            <person name="Grigoriev I."/>
        </authorList>
    </citation>
    <scope>NUCLEOTIDE SEQUENCE</scope>
    <source>
        <strain evidence="2">CBS 262.69</strain>
    </source>
</reference>
<protein>
    <submittedName>
        <fullName evidence="2">Uncharacterized protein</fullName>
    </submittedName>
</protein>
<sequence length="176" mass="19410">MSQPIDNQYYPNDYPFNSSPQLQAVKVRGTPSPSPPPLGLPPMTKSPPRARRRKSRRSKFMPSLGDSVLLRQMAPDQPDVAAQAAVESINVDSEDEDEDEVTDDDDMDLDLDEKVAKQIQAAAKQAEEAATARALGLQAPDLGKRDFADMNHYTEMAQKALELSPHLTDPSPPRRS</sequence>
<dbReference type="EMBL" id="ML996697">
    <property type="protein sequence ID" value="KAF2399473.1"/>
    <property type="molecule type" value="Genomic_DNA"/>
</dbReference>
<feature type="compositionally biased region" description="Basic residues" evidence="1">
    <location>
        <begin position="48"/>
        <end position="59"/>
    </location>
</feature>
<feature type="compositionally biased region" description="Low complexity" evidence="1">
    <location>
        <begin position="74"/>
        <end position="86"/>
    </location>
</feature>
<keyword evidence="3" id="KW-1185">Reference proteome</keyword>
<name>A0A6G1HTT2_9PEZI</name>
<evidence type="ECO:0000313" key="3">
    <source>
        <dbReference type="Proteomes" id="UP000799640"/>
    </source>
</evidence>
<evidence type="ECO:0000313" key="2">
    <source>
        <dbReference type="EMBL" id="KAF2399473.1"/>
    </source>
</evidence>
<dbReference type="Proteomes" id="UP000799640">
    <property type="component" value="Unassembled WGS sequence"/>
</dbReference>
<evidence type="ECO:0000256" key="1">
    <source>
        <dbReference type="SAM" id="MobiDB-lite"/>
    </source>
</evidence>
<gene>
    <name evidence="2" type="ORF">EJ06DRAFT_557297</name>
</gene>
<feature type="region of interest" description="Disordered" evidence="1">
    <location>
        <begin position="156"/>
        <end position="176"/>
    </location>
</feature>
<feature type="compositionally biased region" description="Polar residues" evidence="1">
    <location>
        <begin position="1"/>
        <end position="22"/>
    </location>
</feature>
<feature type="non-terminal residue" evidence="2">
    <location>
        <position position="176"/>
    </location>
</feature>
<accession>A0A6G1HTT2</accession>
<feature type="region of interest" description="Disordered" evidence="1">
    <location>
        <begin position="1"/>
        <end position="105"/>
    </location>
</feature>
<feature type="compositionally biased region" description="Acidic residues" evidence="1">
    <location>
        <begin position="92"/>
        <end position="105"/>
    </location>
</feature>
<organism evidence="2 3">
    <name type="scientific">Trichodelitschia bisporula</name>
    <dbReference type="NCBI Taxonomy" id="703511"/>
    <lineage>
        <taxon>Eukaryota</taxon>
        <taxon>Fungi</taxon>
        <taxon>Dikarya</taxon>
        <taxon>Ascomycota</taxon>
        <taxon>Pezizomycotina</taxon>
        <taxon>Dothideomycetes</taxon>
        <taxon>Dothideomycetes incertae sedis</taxon>
        <taxon>Phaeotrichales</taxon>
        <taxon>Phaeotrichaceae</taxon>
        <taxon>Trichodelitschia</taxon>
    </lineage>
</organism>
<proteinExistence type="predicted"/>